<evidence type="ECO:0000256" key="1">
    <source>
        <dbReference type="SAM" id="MobiDB-lite"/>
    </source>
</evidence>
<feature type="compositionally biased region" description="Low complexity" evidence="1">
    <location>
        <begin position="16"/>
        <end position="30"/>
    </location>
</feature>
<organism evidence="2 3">
    <name type="scientific">Pseudomonas abietaniphila</name>
    <dbReference type="NCBI Taxonomy" id="89065"/>
    <lineage>
        <taxon>Bacteria</taxon>
        <taxon>Pseudomonadati</taxon>
        <taxon>Pseudomonadota</taxon>
        <taxon>Gammaproteobacteria</taxon>
        <taxon>Pseudomonadales</taxon>
        <taxon>Pseudomonadaceae</taxon>
        <taxon>Pseudomonas</taxon>
    </lineage>
</organism>
<accession>A0A1G7ST24</accession>
<dbReference type="RefSeq" id="WP_074749928.1">
    <property type="nucleotide sequence ID" value="NZ_FNCO01000001.1"/>
</dbReference>
<evidence type="ECO:0000313" key="3">
    <source>
        <dbReference type="Proteomes" id="UP000182894"/>
    </source>
</evidence>
<dbReference type="STRING" id="89065.SAMN05216605_101546"/>
<reference evidence="3" key="1">
    <citation type="submission" date="2016-10" db="EMBL/GenBank/DDBJ databases">
        <authorList>
            <person name="Varghese N."/>
            <person name="Submissions S."/>
        </authorList>
    </citation>
    <scope>NUCLEOTIDE SEQUENCE [LARGE SCALE GENOMIC DNA]</scope>
    <source>
        <strain evidence="3">ATCC 700689</strain>
    </source>
</reference>
<gene>
    <name evidence="2" type="ORF">SAMN05216605_101546</name>
</gene>
<sequence length="287" mass="30410">MIVNTASSAALAAYSSAATRKASTDTSSVRTDSDPVDSNSQTGSTDSVSLSKTSTNYSQSIANYSAFFPVRSGMAADALVLGVSQPGATSSSRDKAFADVATDARKRMDDKYALMKASGKAYDGSDTDRNSLMGDLDRRSLYAVATNQGGQFSAEEQTAAKGLMRQQERLATGYYSGPADQEKNFTDPYANDPVGRAKAALAFLDNMGPEEKADPQWLIQHQTLSDALAQTGTDDSTTKKDPGHFHNLSEILAGIDTDGSDSKKPGSDENSASYVFEQVQAALRATQ</sequence>
<dbReference type="AlphaFoldDB" id="A0A1G7ST24"/>
<feature type="compositionally biased region" description="Polar residues" evidence="1">
    <location>
        <begin position="39"/>
        <end position="52"/>
    </location>
</feature>
<protein>
    <submittedName>
        <fullName evidence="2">Uncharacterized protein</fullName>
    </submittedName>
</protein>
<keyword evidence="3" id="KW-1185">Reference proteome</keyword>
<feature type="region of interest" description="Disordered" evidence="1">
    <location>
        <begin position="253"/>
        <end position="275"/>
    </location>
</feature>
<dbReference type="OrthoDB" id="6851636at2"/>
<dbReference type="Proteomes" id="UP000182894">
    <property type="component" value="Unassembled WGS sequence"/>
</dbReference>
<name>A0A1G7ST24_9PSED</name>
<evidence type="ECO:0000313" key="2">
    <source>
        <dbReference type="EMBL" id="SDG25934.1"/>
    </source>
</evidence>
<proteinExistence type="predicted"/>
<dbReference type="EMBL" id="FNCO01000001">
    <property type="protein sequence ID" value="SDG25934.1"/>
    <property type="molecule type" value="Genomic_DNA"/>
</dbReference>
<feature type="region of interest" description="Disordered" evidence="1">
    <location>
        <begin position="16"/>
        <end position="52"/>
    </location>
</feature>